<dbReference type="Gene3D" id="6.10.110.10">
    <property type="match status" value="1"/>
</dbReference>
<comment type="similarity">
    <text evidence="2">Belongs to the IFI6/IFI27 family.</text>
</comment>
<dbReference type="GO" id="GO:0016020">
    <property type="term" value="C:membrane"/>
    <property type="evidence" value="ECO:0007669"/>
    <property type="project" value="UniProtKB-SubCell"/>
</dbReference>
<dbReference type="PANTHER" id="PTHR16932:SF18">
    <property type="entry name" value="INTERFERON, ALPHA-INDUCIBLE PROTEIN 27-LIKE 2"/>
    <property type="match status" value="1"/>
</dbReference>
<dbReference type="InterPro" id="IPR009311">
    <property type="entry name" value="IFI6/IFI27-like"/>
</dbReference>
<protein>
    <submittedName>
        <fullName evidence="7">Uncharacterized protein</fullName>
    </submittedName>
</protein>
<keyword evidence="4" id="KW-1133">Transmembrane helix</keyword>
<evidence type="ECO:0000256" key="3">
    <source>
        <dbReference type="ARBA" id="ARBA00022692"/>
    </source>
</evidence>
<organism evidence="7 8">
    <name type="scientific">Aspergillus sydowii CBS 593.65</name>
    <dbReference type="NCBI Taxonomy" id="1036612"/>
    <lineage>
        <taxon>Eukaryota</taxon>
        <taxon>Fungi</taxon>
        <taxon>Dikarya</taxon>
        <taxon>Ascomycota</taxon>
        <taxon>Pezizomycotina</taxon>
        <taxon>Eurotiomycetes</taxon>
        <taxon>Eurotiomycetidae</taxon>
        <taxon>Eurotiales</taxon>
        <taxon>Aspergillaceae</taxon>
        <taxon>Aspergillus</taxon>
        <taxon>Aspergillus subgen. Nidulantes</taxon>
    </lineage>
</organism>
<dbReference type="STRING" id="1036612.A0A1L9TIR3"/>
<keyword evidence="8" id="KW-1185">Reference proteome</keyword>
<reference evidence="8" key="1">
    <citation type="journal article" date="2017" name="Genome Biol.">
        <title>Comparative genomics reveals high biological diversity and specific adaptations in the industrially and medically important fungal genus Aspergillus.</title>
        <authorList>
            <person name="de Vries R.P."/>
            <person name="Riley R."/>
            <person name="Wiebenga A."/>
            <person name="Aguilar-Osorio G."/>
            <person name="Amillis S."/>
            <person name="Uchima C.A."/>
            <person name="Anderluh G."/>
            <person name="Asadollahi M."/>
            <person name="Askin M."/>
            <person name="Barry K."/>
            <person name="Battaglia E."/>
            <person name="Bayram O."/>
            <person name="Benocci T."/>
            <person name="Braus-Stromeyer S.A."/>
            <person name="Caldana C."/>
            <person name="Canovas D."/>
            <person name="Cerqueira G.C."/>
            <person name="Chen F."/>
            <person name="Chen W."/>
            <person name="Choi C."/>
            <person name="Clum A."/>
            <person name="Dos Santos R.A."/>
            <person name="Damasio A.R."/>
            <person name="Diallinas G."/>
            <person name="Emri T."/>
            <person name="Fekete E."/>
            <person name="Flipphi M."/>
            <person name="Freyberg S."/>
            <person name="Gallo A."/>
            <person name="Gournas C."/>
            <person name="Habgood R."/>
            <person name="Hainaut M."/>
            <person name="Harispe M.L."/>
            <person name="Henrissat B."/>
            <person name="Hilden K.S."/>
            <person name="Hope R."/>
            <person name="Hossain A."/>
            <person name="Karabika E."/>
            <person name="Karaffa L."/>
            <person name="Karanyi Z."/>
            <person name="Krasevec N."/>
            <person name="Kuo A."/>
            <person name="Kusch H."/>
            <person name="LaButti K."/>
            <person name="Lagendijk E.L."/>
            <person name="Lapidus A."/>
            <person name="Levasseur A."/>
            <person name="Lindquist E."/>
            <person name="Lipzen A."/>
            <person name="Logrieco A.F."/>
            <person name="MacCabe A."/>
            <person name="Maekelae M.R."/>
            <person name="Malavazi I."/>
            <person name="Melin P."/>
            <person name="Meyer V."/>
            <person name="Mielnichuk N."/>
            <person name="Miskei M."/>
            <person name="Molnar A.P."/>
            <person name="Mule G."/>
            <person name="Ngan C.Y."/>
            <person name="Orejas M."/>
            <person name="Orosz E."/>
            <person name="Ouedraogo J.P."/>
            <person name="Overkamp K.M."/>
            <person name="Park H.-S."/>
            <person name="Perrone G."/>
            <person name="Piumi F."/>
            <person name="Punt P.J."/>
            <person name="Ram A.F."/>
            <person name="Ramon A."/>
            <person name="Rauscher S."/>
            <person name="Record E."/>
            <person name="Riano-Pachon D.M."/>
            <person name="Robert V."/>
            <person name="Roehrig J."/>
            <person name="Ruller R."/>
            <person name="Salamov A."/>
            <person name="Salih N.S."/>
            <person name="Samson R.A."/>
            <person name="Sandor E."/>
            <person name="Sanguinetti M."/>
            <person name="Schuetze T."/>
            <person name="Sepcic K."/>
            <person name="Shelest E."/>
            <person name="Sherlock G."/>
            <person name="Sophianopoulou V."/>
            <person name="Squina F.M."/>
            <person name="Sun H."/>
            <person name="Susca A."/>
            <person name="Todd R.B."/>
            <person name="Tsang A."/>
            <person name="Unkles S.E."/>
            <person name="van de Wiele N."/>
            <person name="van Rossen-Uffink D."/>
            <person name="Oliveira J.V."/>
            <person name="Vesth T.C."/>
            <person name="Visser J."/>
            <person name="Yu J.-H."/>
            <person name="Zhou M."/>
            <person name="Andersen M.R."/>
            <person name="Archer D.B."/>
            <person name="Baker S.E."/>
            <person name="Benoit I."/>
            <person name="Brakhage A.A."/>
            <person name="Braus G.H."/>
            <person name="Fischer R."/>
            <person name="Frisvad J.C."/>
            <person name="Goldman G.H."/>
            <person name="Houbraken J."/>
            <person name="Oakley B."/>
            <person name="Pocsi I."/>
            <person name="Scazzocchio C."/>
            <person name="Seiboth B."/>
            <person name="vanKuyk P.A."/>
            <person name="Wortman J."/>
            <person name="Dyer P.S."/>
            <person name="Grigoriev I.V."/>
        </authorList>
    </citation>
    <scope>NUCLEOTIDE SEQUENCE [LARGE SCALE GENOMIC DNA]</scope>
    <source>
        <strain evidence="8">CBS 593.65</strain>
    </source>
</reference>
<dbReference type="VEuPathDB" id="FungiDB:ASPSYDRAFT_67485"/>
<dbReference type="Pfam" id="PF06140">
    <property type="entry name" value="Ifi-6-16"/>
    <property type="match status" value="1"/>
</dbReference>
<evidence type="ECO:0000256" key="1">
    <source>
        <dbReference type="ARBA" id="ARBA00004141"/>
    </source>
</evidence>
<evidence type="ECO:0000256" key="4">
    <source>
        <dbReference type="ARBA" id="ARBA00022989"/>
    </source>
</evidence>
<dbReference type="InterPro" id="IPR038213">
    <property type="entry name" value="IFI6/IFI27-like_sf"/>
</dbReference>
<keyword evidence="3" id="KW-0812">Transmembrane</keyword>
<gene>
    <name evidence="7" type="ORF">ASPSYDRAFT_67485</name>
</gene>
<dbReference type="OrthoDB" id="440424at2759"/>
<dbReference type="AlphaFoldDB" id="A0A1L9TIR3"/>
<keyword evidence="5" id="KW-0472">Membrane</keyword>
<dbReference type="Proteomes" id="UP000184356">
    <property type="component" value="Unassembled WGS sequence"/>
</dbReference>
<name>A0A1L9TIR3_9EURO</name>
<comment type="subcellular location">
    <subcellularLocation>
        <location evidence="1">Membrane</location>
        <topology evidence="1">Multi-pass membrane protein</topology>
    </subcellularLocation>
</comment>
<proteinExistence type="inferred from homology"/>
<accession>A0A1L9TIR3</accession>
<dbReference type="RefSeq" id="XP_040703130.1">
    <property type="nucleotide sequence ID" value="XM_040850404.1"/>
</dbReference>
<sequence>MLHPSRLVIRRLRQVLVQAGGYSIIAITHHHPLSFFHLRAIQSNPSDSSLTGLIAEPTSLSHAPSINYKFPPSKPPPKPSPKNTTQPRAFSEGTNMVSEYAKPFLNSTASFAAQAAGWAANNPGLAATGAVVAFPSLMVTPALSAAGFGAAGVKACSLAAGAHSVIGNIAAGSVFATMQSAGAGGAGLAALNGATQVGAAAVWMAGNANATVAWARSRL</sequence>
<dbReference type="PANTHER" id="PTHR16932">
    <property type="entry name" value="INTERFERON ALPHA-INDUCIBLE PROTEIN 27"/>
    <property type="match status" value="1"/>
</dbReference>
<dbReference type="GeneID" id="63766477"/>
<evidence type="ECO:0000256" key="5">
    <source>
        <dbReference type="ARBA" id="ARBA00023136"/>
    </source>
</evidence>
<evidence type="ECO:0000256" key="2">
    <source>
        <dbReference type="ARBA" id="ARBA00007262"/>
    </source>
</evidence>
<dbReference type="EMBL" id="KV878585">
    <property type="protein sequence ID" value="OJJ59324.1"/>
    <property type="molecule type" value="Genomic_DNA"/>
</dbReference>
<evidence type="ECO:0000313" key="7">
    <source>
        <dbReference type="EMBL" id="OJJ59324.1"/>
    </source>
</evidence>
<evidence type="ECO:0000313" key="8">
    <source>
        <dbReference type="Proteomes" id="UP000184356"/>
    </source>
</evidence>
<feature type="region of interest" description="Disordered" evidence="6">
    <location>
        <begin position="65"/>
        <end position="89"/>
    </location>
</feature>
<evidence type="ECO:0000256" key="6">
    <source>
        <dbReference type="SAM" id="MobiDB-lite"/>
    </source>
</evidence>